<dbReference type="PANTHER" id="PTHR34456:SF13">
    <property type="entry name" value="REVERSE TRANSCRIPTASE DOMAIN-CONTAINING PROTEIN"/>
    <property type="match status" value="1"/>
</dbReference>
<dbReference type="Pfam" id="PF05919">
    <property type="entry name" value="Mitovir_RNA_pol"/>
    <property type="match status" value="1"/>
</dbReference>
<gene>
    <name evidence="1" type="ORF">PIB30_014285</name>
</gene>
<proteinExistence type="predicted"/>
<comment type="caution">
    <text evidence="1">The sequence shown here is derived from an EMBL/GenBank/DDBJ whole genome shotgun (WGS) entry which is preliminary data.</text>
</comment>
<dbReference type="InterPro" id="IPR008686">
    <property type="entry name" value="RNA_pol_mitovir"/>
</dbReference>
<protein>
    <submittedName>
        <fullName evidence="1">Uncharacterized protein</fullName>
    </submittedName>
</protein>
<dbReference type="Proteomes" id="UP001341840">
    <property type="component" value="Unassembled WGS sequence"/>
</dbReference>
<keyword evidence="2" id="KW-1185">Reference proteome</keyword>
<dbReference type="PANTHER" id="PTHR34456">
    <property type="entry name" value="MITOVIRUS RNA-DEPENDENT RNA POLYMERASE"/>
    <property type="match status" value="1"/>
</dbReference>
<name>A0ABU6V5U6_9FABA</name>
<evidence type="ECO:0000313" key="1">
    <source>
        <dbReference type="EMBL" id="MED6168767.1"/>
    </source>
</evidence>
<dbReference type="EMBL" id="JASCZI010151074">
    <property type="protein sequence ID" value="MED6168767.1"/>
    <property type="molecule type" value="Genomic_DNA"/>
</dbReference>
<accession>A0ABU6V5U6</accession>
<evidence type="ECO:0000313" key="2">
    <source>
        <dbReference type="Proteomes" id="UP001341840"/>
    </source>
</evidence>
<organism evidence="1 2">
    <name type="scientific">Stylosanthes scabra</name>
    <dbReference type="NCBI Taxonomy" id="79078"/>
    <lineage>
        <taxon>Eukaryota</taxon>
        <taxon>Viridiplantae</taxon>
        <taxon>Streptophyta</taxon>
        <taxon>Embryophyta</taxon>
        <taxon>Tracheophyta</taxon>
        <taxon>Spermatophyta</taxon>
        <taxon>Magnoliopsida</taxon>
        <taxon>eudicotyledons</taxon>
        <taxon>Gunneridae</taxon>
        <taxon>Pentapetalae</taxon>
        <taxon>rosids</taxon>
        <taxon>fabids</taxon>
        <taxon>Fabales</taxon>
        <taxon>Fabaceae</taxon>
        <taxon>Papilionoideae</taxon>
        <taxon>50 kb inversion clade</taxon>
        <taxon>dalbergioids sensu lato</taxon>
        <taxon>Dalbergieae</taxon>
        <taxon>Pterocarpus clade</taxon>
        <taxon>Stylosanthes</taxon>
    </lineage>
</organism>
<reference evidence="1 2" key="1">
    <citation type="journal article" date="2023" name="Plants (Basel)">
        <title>Bridging the Gap: Combining Genomics and Transcriptomics Approaches to Understand Stylosanthes scabra, an Orphan Legume from the Brazilian Caatinga.</title>
        <authorList>
            <person name="Ferreira-Neto J.R.C."/>
            <person name="da Silva M.D."/>
            <person name="Binneck E."/>
            <person name="de Melo N.F."/>
            <person name="da Silva R.H."/>
            <person name="de Melo A.L.T.M."/>
            <person name="Pandolfi V."/>
            <person name="Bustamante F.O."/>
            <person name="Brasileiro-Vidal A.C."/>
            <person name="Benko-Iseppon A.M."/>
        </authorList>
    </citation>
    <scope>NUCLEOTIDE SEQUENCE [LARGE SCALE GENOMIC DNA]</scope>
    <source>
        <tissue evidence="1">Leaves</tissue>
    </source>
</reference>
<sequence>MSDSFPSQQGPVTLDNKGAFFFSIEKAAGPRSSPIVPRNEAGETVNLKSAKIEMEMLPMIEKVFRQSQQRAVERIEEEVQRWRPWGRVDYSNVPLRLSQTLAGAGKRRIYALAERASPGGCRPFTDYAILGDDVLIIDDKVAHEYRLVDLNVSISDSKSIISETGCIEFAKKFRVKRMQREKEHCNTIVLVLPSQQDRQTNDSRRLVVSRRVTAAAIPLEVLSMPLSTPSPLGQTVSLKAAGTRALLSPIPFRRTTFPERIAEPGLLYLSVLPSASGSAVEVESVSPVVDELDLSPESMLGASASSESESSPLASQKMRQHPFSYLLTVTKRLIDPGLYRSLWWPLRSLIKLPSHRKRQRKDGLHLSLLIGFMFRCFPLCLLLIR</sequence>